<evidence type="ECO:0000313" key="1">
    <source>
        <dbReference type="EMBL" id="RCX03812.1"/>
    </source>
</evidence>
<name>A0A369A3C2_9FLAO</name>
<dbReference type="Gene3D" id="3.40.50.150">
    <property type="entry name" value="Vaccinia Virus protein VP39"/>
    <property type="match status" value="1"/>
</dbReference>
<evidence type="ECO:0000313" key="2">
    <source>
        <dbReference type="Proteomes" id="UP000253517"/>
    </source>
</evidence>
<dbReference type="CDD" id="cd02440">
    <property type="entry name" value="AdoMet_MTases"/>
    <property type="match status" value="1"/>
</dbReference>
<gene>
    <name evidence="1" type="ORF">DES35_102268</name>
</gene>
<dbReference type="SUPFAM" id="SSF53335">
    <property type="entry name" value="S-adenosyl-L-methionine-dependent methyltransferases"/>
    <property type="match status" value="1"/>
</dbReference>
<accession>A0A369A3C2</accession>
<proteinExistence type="predicted"/>
<dbReference type="Proteomes" id="UP000253517">
    <property type="component" value="Unassembled WGS sequence"/>
</dbReference>
<dbReference type="GO" id="GO:0008168">
    <property type="term" value="F:methyltransferase activity"/>
    <property type="evidence" value="ECO:0007669"/>
    <property type="project" value="UniProtKB-KW"/>
</dbReference>
<dbReference type="Pfam" id="PF13489">
    <property type="entry name" value="Methyltransf_23"/>
    <property type="match status" value="1"/>
</dbReference>
<sequence length="262" mass="30373">MDKTSPEYWDEFWKTNRIPKEIQIQKFDINTYLYREFDAFFRKFIEPNSDLSLIELGCGNSVWLPYFKKEFLFRISGLDYSRLGCERSRMILDYYNVEGAIFEGNLLTPPTHLISNFDIVVSFGVIEHFQDIVEVLKAHALFLKKNGKIFVSVPNMHGFPGWYQKIMNKEVFDAHVPIDKDKLMEALSKAGFKNTKAEYLLPVAVSAQIEGSKPDKFIQVKKALTLNLSRLSKIFWAMEIFSGVRLPRTKLFSPALIAYGEK</sequence>
<dbReference type="InterPro" id="IPR029063">
    <property type="entry name" value="SAM-dependent_MTases_sf"/>
</dbReference>
<reference evidence="1 2" key="1">
    <citation type="submission" date="2018-07" db="EMBL/GenBank/DDBJ databases">
        <title>Genomic Encyclopedia of Type Strains, Phase IV (KMG-IV): sequencing the most valuable type-strain genomes for metagenomic binning, comparative biology and taxonomic classification.</title>
        <authorList>
            <person name="Goeker M."/>
        </authorList>
    </citation>
    <scope>NUCLEOTIDE SEQUENCE [LARGE SCALE GENOMIC DNA]</scope>
    <source>
        <strain evidence="1 2">DSM 21410</strain>
    </source>
</reference>
<dbReference type="EMBL" id="QPJS01000002">
    <property type="protein sequence ID" value="RCX03812.1"/>
    <property type="molecule type" value="Genomic_DNA"/>
</dbReference>
<keyword evidence="1" id="KW-0808">Transferase</keyword>
<keyword evidence="2" id="KW-1185">Reference proteome</keyword>
<dbReference type="PANTHER" id="PTHR43861">
    <property type="entry name" value="TRANS-ACONITATE 2-METHYLTRANSFERASE-RELATED"/>
    <property type="match status" value="1"/>
</dbReference>
<dbReference type="GO" id="GO:0032259">
    <property type="term" value="P:methylation"/>
    <property type="evidence" value="ECO:0007669"/>
    <property type="project" value="UniProtKB-KW"/>
</dbReference>
<dbReference type="RefSeq" id="WP_037357288.1">
    <property type="nucleotide sequence ID" value="NZ_BHZF01000002.1"/>
</dbReference>
<protein>
    <submittedName>
        <fullName evidence="1">Methyltransferase family protein</fullName>
    </submittedName>
</protein>
<dbReference type="AlphaFoldDB" id="A0A369A3C2"/>
<organism evidence="1 2">
    <name type="scientific">Schleiferia thermophila</name>
    <dbReference type="NCBI Taxonomy" id="884107"/>
    <lineage>
        <taxon>Bacteria</taxon>
        <taxon>Pseudomonadati</taxon>
        <taxon>Bacteroidota</taxon>
        <taxon>Flavobacteriia</taxon>
        <taxon>Flavobacteriales</taxon>
        <taxon>Schleiferiaceae</taxon>
        <taxon>Schleiferia</taxon>
    </lineage>
</organism>
<comment type="caution">
    <text evidence="1">The sequence shown here is derived from an EMBL/GenBank/DDBJ whole genome shotgun (WGS) entry which is preliminary data.</text>
</comment>
<keyword evidence="1" id="KW-0489">Methyltransferase</keyword>